<dbReference type="Proteomes" id="UP000678499">
    <property type="component" value="Unassembled WGS sequence"/>
</dbReference>
<reference evidence="2" key="1">
    <citation type="submission" date="2020-11" db="EMBL/GenBank/DDBJ databases">
        <authorList>
            <person name="Tran Van P."/>
        </authorList>
    </citation>
    <scope>NUCLEOTIDE SEQUENCE</scope>
</reference>
<dbReference type="AlphaFoldDB" id="A0A7R9BF49"/>
<feature type="compositionally biased region" description="Polar residues" evidence="1">
    <location>
        <begin position="125"/>
        <end position="134"/>
    </location>
</feature>
<feature type="region of interest" description="Disordered" evidence="1">
    <location>
        <begin position="115"/>
        <end position="134"/>
    </location>
</feature>
<gene>
    <name evidence="2" type="ORF">NMOB1V02_LOCUS447</name>
</gene>
<sequence>MDFLGAPGFPGAAGPGIAASQVTRSGVMESLIEAVLAPLGITAGREVVKVIALEVFAQLPEGHLKWAMMNAAVSGVPILNLAISGYQYFCIATMIYDTYVKLRDNGEIPGVPAATKVKRKRRGKASSNGSSPNAISGHINSMDYFKSKLQTNNLVNSALPKMPAMFQARKDDPNTLSSKPAERNVLAKPSAMPLNSWFKNMAVRWGIPLRPTMIPDEQKRSSAVSSPTKVREPITMPKINLLGISGKLPEKPLDFASFYREKMGAERYRNLVESIVRRSMQRKTRGSTPEKSVASNASVSRTSQSASRAQKESHSPVPISVLNENRVVAGTDYESMDNTWRDMLITVDLVPRHTFAGLQAHLPMLSHPVDAAIARLSYLNCESKQRILRSALKPSSLRMNRKNSSVTCSSRRSTTSTASKRKVKFHPSAKKPVPR</sequence>
<feature type="compositionally biased region" description="Low complexity" evidence="1">
    <location>
        <begin position="404"/>
        <end position="418"/>
    </location>
</feature>
<proteinExistence type="predicted"/>
<feature type="compositionally biased region" description="Polar residues" evidence="1">
    <location>
        <begin position="286"/>
        <end position="308"/>
    </location>
</feature>
<name>A0A7R9BF49_9CRUS</name>
<dbReference type="EMBL" id="CAJPEX010000040">
    <property type="protein sequence ID" value="CAG0912670.1"/>
    <property type="molecule type" value="Genomic_DNA"/>
</dbReference>
<dbReference type="EMBL" id="OA882077">
    <property type="protein sequence ID" value="CAD7272518.1"/>
    <property type="molecule type" value="Genomic_DNA"/>
</dbReference>
<evidence type="ECO:0000313" key="3">
    <source>
        <dbReference type="Proteomes" id="UP000678499"/>
    </source>
</evidence>
<keyword evidence="3" id="KW-1185">Reference proteome</keyword>
<feature type="region of interest" description="Disordered" evidence="1">
    <location>
        <begin position="394"/>
        <end position="435"/>
    </location>
</feature>
<accession>A0A7R9BF49</accession>
<feature type="compositionally biased region" description="Basic residues" evidence="1">
    <location>
        <begin position="419"/>
        <end position="435"/>
    </location>
</feature>
<evidence type="ECO:0000256" key="1">
    <source>
        <dbReference type="SAM" id="MobiDB-lite"/>
    </source>
</evidence>
<organism evidence="2">
    <name type="scientific">Notodromas monacha</name>
    <dbReference type="NCBI Taxonomy" id="399045"/>
    <lineage>
        <taxon>Eukaryota</taxon>
        <taxon>Metazoa</taxon>
        <taxon>Ecdysozoa</taxon>
        <taxon>Arthropoda</taxon>
        <taxon>Crustacea</taxon>
        <taxon>Oligostraca</taxon>
        <taxon>Ostracoda</taxon>
        <taxon>Podocopa</taxon>
        <taxon>Podocopida</taxon>
        <taxon>Cypridocopina</taxon>
        <taxon>Cypridoidea</taxon>
        <taxon>Cyprididae</taxon>
        <taxon>Notodromas</taxon>
    </lineage>
</organism>
<protein>
    <submittedName>
        <fullName evidence="2">Uncharacterized protein</fullName>
    </submittedName>
</protein>
<feature type="region of interest" description="Disordered" evidence="1">
    <location>
        <begin position="279"/>
        <end position="318"/>
    </location>
</feature>
<evidence type="ECO:0000313" key="2">
    <source>
        <dbReference type="EMBL" id="CAD7272518.1"/>
    </source>
</evidence>